<evidence type="ECO:0000259" key="1">
    <source>
        <dbReference type="PROSITE" id="PS00028"/>
    </source>
</evidence>
<gene>
    <name evidence="2" type="ORF">HO173_009221</name>
</gene>
<dbReference type="Proteomes" id="UP000578531">
    <property type="component" value="Unassembled WGS sequence"/>
</dbReference>
<dbReference type="GeneID" id="59290873"/>
<evidence type="ECO:0000313" key="3">
    <source>
        <dbReference type="Proteomes" id="UP000578531"/>
    </source>
</evidence>
<reference evidence="2 3" key="1">
    <citation type="journal article" date="2020" name="Genomics">
        <title>Complete, high-quality genomes from long-read metagenomic sequencing of two wolf lichen thalli reveals enigmatic genome architecture.</title>
        <authorList>
            <person name="McKenzie S.K."/>
            <person name="Walston R.F."/>
            <person name="Allen J.L."/>
        </authorList>
    </citation>
    <scope>NUCLEOTIDE SEQUENCE [LARGE SCALE GENOMIC DNA]</scope>
    <source>
        <strain evidence="2">WasteWater2</strain>
    </source>
</reference>
<dbReference type="EMBL" id="JACCJC010000047">
    <property type="protein sequence ID" value="KAF6232553.1"/>
    <property type="molecule type" value="Genomic_DNA"/>
</dbReference>
<feature type="domain" description="C2H2-type" evidence="1">
    <location>
        <begin position="163"/>
        <end position="186"/>
    </location>
</feature>
<keyword evidence="3" id="KW-1185">Reference proteome</keyword>
<dbReference type="PROSITE" id="PS00028">
    <property type="entry name" value="ZINC_FINGER_C2H2_1"/>
    <property type="match status" value="1"/>
</dbReference>
<comment type="caution">
    <text evidence="2">The sequence shown here is derived from an EMBL/GenBank/DDBJ whole genome shotgun (WGS) entry which is preliminary data.</text>
</comment>
<dbReference type="Gene3D" id="3.60.130.30">
    <property type="match status" value="1"/>
</dbReference>
<organism evidence="2 3">
    <name type="scientific">Letharia columbiana</name>
    <dbReference type="NCBI Taxonomy" id="112416"/>
    <lineage>
        <taxon>Eukaryota</taxon>
        <taxon>Fungi</taxon>
        <taxon>Dikarya</taxon>
        <taxon>Ascomycota</taxon>
        <taxon>Pezizomycotina</taxon>
        <taxon>Lecanoromycetes</taxon>
        <taxon>OSLEUM clade</taxon>
        <taxon>Lecanoromycetidae</taxon>
        <taxon>Lecanorales</taxon>
        <taxon>Lecanorineae</taxon>
        <taxon>Parmeliaceae</taxon>
        <taxon>Letharia</taxon>
    </lineage>
</organism>
<dbReference type="OrthoDB" id="4638065at2759"/>
<sequence length="325" mass="36657">MPFLQHQKLCVYFSTIFPRPPGSTGSSVAGSKLWTRKHGSSITHATKGFEKRGKLGHLDSGANDWRCFLGHALLINTYVDPHKDPGDVKKGWVFNYPWMDFEGGDAVYVDLALRFRQRAGDFIMSRSCVLTHMTMLITTGQRWGNTWFTKADILETPIADNFCQEPGCSASYTSPNGLQWHRKRYHIKDSPVEKDAGGHVVDDGMLAQQGEDAEFAGLGMDGEMLFREDDEMFPEEGEDEGKMEREEVDGDAKRCWTSDQKIAARGTGMRGTTSLNIAASSLILYFRMLYMYRCFYQYTVSSSPPNLTFTFLLFALRGTSTIHDE</sequence>
<dbReference type="InterPro" id="IPR013087">
    <property type="entry name" value="Znf_C2H2_type"/>
</dbReference>
<protein>
    <recommendedName>
        <fullName evidence="1">C2H2-type domain-containing protein</fullName>
    </recommendedName>
</protein>
<proteinExistence type="predicted"/>
<dbReference type="AlphaFoldDB" id="A0A8H6L1Z8"/>
<accession>A0A8H6L1Z8</accession>
<name>A0A8H6L1Z8_9LECA</name>
<evidence type="ECO:0000313" key="2">
    <source>
        <dbReference type="EMBL" id="KAF6232553.1"/>
    </source>
</evidence>
<dbReference type="RefSeq" id="XP_037161979.1">
    <property type="nucleotide sequence ID" value="XM_037311112.1"/>
</dbReference>